<proteinExistence type="predicted"/>
<evidence type="ECO:0000313" key="3">
    <source>
        <dbReference type="Proteomes" id="UP000240481"/>
    </source>
</evidence>
<evidence type="ECO:0000256" key="1">
    <source>
        <dbReference type="SAM" id="MobiDB-lite"/>
    </source>
</evidence>
<reference evidence="2 3" key="1">
    <citation type="submission" date="2018-01" db="EMBL/GenBank/DDBJ databases">
        <title>Whole genome sequencing of Histamine producing bacteria.</title>
        <authorList>
            <person name="Butler K."/>
        </authorList>
    </citation>
    <scope>NUCLEOTIDE SEQUENCE [LARGE SCALE GENOMIC DNA]</scope>
    <source>
        <strain evidence="2 3">DSM 24669</strain>
    </source>
</reference>
<dbReference type="AlphaFoldDB" id="A0A0J8XXV1"/>
<name>A0A0J8XXV1_9GAMM</name>
<protein>
    <submittedName>
        <fullName evidence="2">Uncharacterized protein</fullName>
    </submittedName>
</protein>
<sequence>MNETETRTECRPQSLSSPGTESLDHILWDDYSYRYNCEQASLHQAKSHQDAHHIDWLDD</sequence>
<gene>
    <name evidence="2" type="ORF">C9I94_16635</name>
</gene>
<feature type="compositionally biased region" description="Polar residues" evidence="1">
    <location>
        <begin position="11"/>
        <end position="20"/>
    </location>
</feature>
<feature type="region of interest" description="Disordered" evidence="1">
    <location>
        <begin position="1"/>
        <end position="22"/>
    </location>
</feature>
<comment type="caution">
    <text evidence="2">The sequence shown here is derived from an EMBL/GenBank/DDBJ whole genome shotgun (WGS) entry which is preliminary data.</text>
</comment>
<dbReference type="EMBL" id="PYLZ01000009">
    <property type="protein sequence ID" value="PSW23247.1"/>
    <property type="molecule type" value="Genomic_DNA"/>
</dbReference>
<dbReference type="Proteomes" id="UP000240481">
    <property type="component" value="Unassembled WGS sequence"/>
</dbReference>
<keyword evidence="3" id="KW-1185">Reference proteome</keyword>
<accession>A0A0J8XXV1</accession>
<feature type="compositionally biased region" description="Basic and acidic residues" evidence="1">
    <location>
        <begin position="1"/>
        <end position="10"/>
    </location>
</feature>
<dbReference type="RefSeq" id="WP_048899122.1">
    <property type="nucleotide sequence ID" value="NZ_AP024852.1"/>
</dbReference>
<dbReference type="OrthoDB" id="9970200at2"/>
<evidence type="ECO:0000313" key="2">
    <source>
        <dbReference type="EMBL" id="PSW23247.1"/>
    </source>
</evidence>
<organism evidence="2 3">
    <name type="scientific">Photobacterium swingsii</name>
    <dbReference type="NCBI Taxonomy" id="680026"/>
    <lineage>
        <taxon>Bacteria</taxon>
        <taxon>Pseudomonadati</taxon>
        <taxon>Pseudomonadota</taxon>
        <taxon>Gammaproteobacteria</taxon>
        <taxon>Vibrionales</taxon>
        <taxon>Vibrionaceae</taxon>
        <taxon>Photobacterium</taxon>
    </lineage>
</organism>